<dbReference type="InterPro" id="IPR002125">
    <property type="entry name" value="CMP_dCMP_dom"/>
</dbReference>
<dbReference type="VEuPathDB" id="FungiDB:AO090102000054"/>
<dbReference type="CDD" id="cd01285">
    <property type="entry name" value="nucleoside_deaminase"/>
    <property type="match status" value="1"/>
</dbReference>
<dbReference type="Gene3D" id="3.40.50.1820">
    <property type="entry name" value="alpha/beta hydrolase"/>
    <property type="match status" value="1"/>
</dbReference>
<keyword evidence="2" id="KW-0378">Hydrolase</keyword>
<dbReference type="InterPro" id="IPR016193">
    <property type="entry name" value="Cytidine_deaminase-like"/>
</dbReference>
<dbReference type="InterPro" id="IPR029058">
    <property type="entry name" value="AB_hydrolase_fold"/>
</dbReference>
<gene>
    <name evidence="4" type="ORF">OAory_01086010</name>
</gene>
<dbReference type="Pfam" id="PF00383">
    <property type="entry name" value="dCMP_cyt_deam_1"/>
    <property type="match status" value="1"/>
</dbReference>
<dbReference type="OrthoDB" id="425534at2759"/>
<dbReference type="SUPFAM" id="SSF53474">
    <property type="entry name" value="alpha/beta-Hydrolases"/>
    <property type="match status" value="1"/>
</dbReference>
<name>A0A1S9DSY5_ASPOZ</name>
<evidence type="ECO:0000259" key="3">
    <source>
        <dbReference type="PROSITE" id="PS51747"/>
    </source>
</evidence>
<organism evidence="4 5">
    <name type="scientific">Aspergillus oryzae</name>
    <name type="common">Yellow koji mold</name>
    <dbReference type="NCBI Taxonomy" id="5062"/>
    <lineage>
        <taxon>Eukaryota</taxon>
        <taxon>Fungi</taxon>
        <taxon>Dikarya</taxon>
        <taxon>Ascomycota</taxon>
        <taxon>Pezizomycotina</taxon>
        <taxon>Eurotiomycetes</taxon>
        <taxon>Eurotiomycetidae</taxon>
        <taxon>Eurotiales</taxon>
        <taxon>Aspergillaceae</taxon>
        <taxon>Aspergillus</taxon>
        <taxon>Aspergillus subgen. Circumdati</taxon>
    </lineage>
</organism>
<dbReference type="Pfam" id="PF08386">
    <property type="entry name" value="Abhydrolase_4"/>
    <property type="match status" value="1"/>
</dbReference>
<reference evidence="4 5" key="1">
    <citation type="submission" date="2016-10" db="EMBL/GenBank/DDBJ databases">
        <title>Genome sequencing of Aspergillus oryzae BCC7051.</title>
        <authorList>
            <person name="Thammarongtham C."/>
            <person name="Vorapreeda T."/>
            <person name="Nookaew I."/>
            <person name="Srisuk T."/>
            <person name="Land M."/>
            <person name="Jeennor S."/>
            <person name="Laoteng K."/>
        </authorList>
    </citation>
    <scope>NUCLEOTIDE SEQUENCE [LARGE SCALE GENOMIC DNA]</scope>
    <source>
        <strain evidence="4 5">BCC7051</strain>
    </source>
</reference>
<accession>A0A1S9DSY5</accession>
<protein>
    <submittedName>
        <fullName evidence="4">TAP domain protein</fullName>
    </submittedName>
</protein>
<dbReference type="VEuPathDB" id="FungiDB:AO090102000053"/>
<dbReference type="eggNOG" id="ENOG502RY03">
    <property type="taxonomic scope" value="Eukaryota"/>
</dbReference>
<evidence type="ECO:0000256" key="2">
    <source>
        <dbReference type="ARBA" id="ARBA00022801"/>
    </source>
</evidence>
<dbReference type="GO" id="GO:0006139">
    <property type="term" value="P:nucleobase-containing compound metabolic process"/>
    <property type="evidence" value="ECO:0007669"/>
    <property type="project" value="UniProtKB-ARBA"/>
</dbReference>
<dbReference type="PROSITE" id="PS51747">
    <property type="entry name" value="CYT_DCMP_DEAMINASES_2"/>
    <property type="match status" value="1"/>
</dbReference>
<comment type="similarity">
    <text evidence="1">Belongs to the peptidase S33 family.</text>
</comment>
<dbReference type="PANTHER" id="PTHR43248">
    <property type="entry name" value="2-SUCCINYL-6-HYDROXY-2,4-CYCLOHEXADIENE-1-CARBOXYLATE SYNTHASE"/>
    <property type="match status" value="1"/>
</dbReference>
<evidence type="ECO:0000256" key="1">
    <source>
        <dbReference type="ARBA" id="ARBA00010088"/>
    </source>
</evidence>
<dbReference type="Proteomes" id="UP000190312">
    <property type="component" value="Unassembled WGS sequence"/>
</dbReference>
<evidence type="ECO:0000313" key="4">
    <source>
        <dbReference type="EMBL" id="OOO12131.1"/>
    </source>
</evidence>
<dbReference type="EMBL" id="MKZY01000003">
    <property type="protein sequence ID" value="OOO12131.1"/>
    <property type="molecule type" value="Genomic_DNA"/>
</dbReference>
<feature type="domain" description="CMP/dCMP-type deaminase" evidence="3">
    <location>
        <begin position="7"/>
        <end position="121"/>
    </location>
</feature>
<comment type="caution">
    <text evidence="4">The sequence shown here is derived from an EMBL/GenBank/DDBJ whole genome shotgun (WGS) entry which is preliminary data.</text>
</comment>
<sequence length="769" mass="83867">MSPLTGEQLSAAAGACLELQKTGQDIHSKRPFAALLLAPDSTTVLMSSLSLSHVRHAEAELARNAADNYARDYLAETTFISTWEPCAMCAGTIYWANIGRLVYLASEKALQGVIGEGNIENLTLDLPCRTVFASGQTEVEVIGPLAIEFKLSSSGALTRPPHLDLQIGRFGINAAATSPSTPSATGDLSSTASFSKYIYLARTSTIVSLLLASAGLSQALPHAGTKRAESDGLNWAPCNLDLPEGLEPASTVPVDCATLEVPLDYTNPDSKPLDLQLVKISASKEPVKGSIIFNPGGPGASGIDELYLQGKGEVYRDLFGGHWNVVGFDARGTGHTIPFACDVPRPGIKRSLSRRNNETLPQADMYSLLKRKAWNDAKVLVDACYEDQQETGRFLGTTFVARDMLKIVDALNEDGKLRFWGRSYSTILGQTFAAMFPDRIDRMLLDSVVLNDDYHAGHWITATKAAEDSLYHFFTECINAGPTDCPVIANFTGPATTPDALMKEMRTAFQELVDNPVTLPDEYEPLPWWQPGGIDLLTEFKYTVFSLLYRPEQYPTLYAYILTALTRNYEVVINPSQAATVPPTWNQGPNNFHGIACADAHFRADKPEDMYSLVQSQAVTGSFADGFSPQVWPCAQWKFKAAEQFEGPYHGINTSYPILFINSPYDPVTPLSNAWEASAHYLGSRVVVHEGHGHGFMNHPSSCSQNIVKEYFDEGKLPEVGTRCKPDMTGFEYAKLLVAAASGNSTVARRGLGSNQMRRSGQGMFGHQI</sequence>
<dbReference type="AlphaFoldDB" id="A0A1S9DSY5"/>
<dbReference type="GO" id="GO:0016787">
    <property type="term" value="F:hydrolase activity"/>
    <property type="evidence" value="ECO:0007669"/>
    <property type="project" value="UniProtKB-KW"/>
</dbReference>
<evidence type="ECO:0000313" key="5">
    <source>
        <dbReference type="Proteomes" id="UP000190312"/>
    </source>
</evidence>
<dbReference type="InterPro" id="IPR051601">
    <property type="entry name" value="Serine_prot/Carboxylest_S33"/>
</dbReference>
<proteinExistence type="inferred from homology"/>
<dbReference type="PANTHER" id="PTHR43248:SF25">
    <property type="entry name" value="AB HYDROLASE-1 DOMAIN-CONTAINING PROTEIN-RELATED"/>
    <property type="match status" value="1"/>
</dbReference>
<dbReference type="SUPFAM" id="SSF53927">
    <property type="entry name" value="Cytidine deaminase-like"/>
    <property type="match status" value="1"/>
</dbReference>
<dbReference type="Gene3D" id="3.40.140.10">
    <property type="entry name" value="Cytidine Deaminase, domain 2"/>
    <property type="match status" value="1"/>
</dbReference>
<dbReference type="InterPro" id="IPR013595">
    <property type="entry name" value="Pept_S33_TAP-like_C"/>
</dbReference>